<comment type="caution">
    <text evidence="7">The sequence shown here is derived from an EMBL/GenBank/DDBJ whole genome shotgun (WGS) entry which is preliminary data.</text>
</comment>
<dbReference type="InterPro" id="IPR036525">
    <property type="entry name" value="Tubulin/FtsZ_GTPase_sf"/>
</dbReference>
<comment type="subcellular location">
    <subcellularLocation>
        <location evidence="2">Mitochondrion</location>
    </subcellularLocation>
</comment>
<dbReference type="GO" id="GO:0005739">
    <property type="term" value="C:mitochondrion"/>
    <property type="evidence" value="ECO:0007669"/>
    <property type="project" value="UniProtKB-SubCell"/>
</dbReference>
<dbReference type="InterPro" id="IPR049942">
    <property type="entry name" value="DML1/Misato"/>
</dbReference>
<evidence type="ECO:0000313" key="8">
    <source>
        <dbReference type="Proteomes" id="UP000775547"/>
    </source>
</evidence>
<dbReference type="PANTHER" id="PTHR13391:SF0">
    <property type="entry name" value="PROTEIN MISATO HOMOLOG 1"/>
    <property type="match status" value="1"/>
</dbReference>
<dbReference type="Pfam" id="PF14881">
    <property type="entry name" value="Tubulin_3"/>
    <property type="match status" value="1"/>
</dbReference>
<evidence type="ECO:0000259" key="6">
    <source>
        <dbReference type="Pfam" id="PF14881"/>
    </source>
</evidence>
<dbReference type="PANTHER" id="PTHR13391">
    <property type="entry name" value="MITOCHONDRIAL DISTRIBUTION REGULATOR MISATO"/>
    <property type="match status" value="1"/>
</dbReference>
<keyword evidence="4" id="KW-0496">Mitochondrion</keyword>
<accession>A0A9P7GJN3</accession>
<organism evidence="7 8">
    <name type="scientific">Asterophora parasitica</name>
    <dbReference type="NCBI Taxonomy" id="117018"/>
    <lineage>
        <taxon>Eukaryota</taxon>
        <taxon>Fungi</taxon>
        <taxon>Dikarya</taxon>
        <taxon>Basidiomycota</taxon>
        <taxon>Agaricomycotina</taxon>
        <taxon>Agaricomycetes</taxon>
        <taxon>Agaricomycetidae</taxon>
        <taxon>Agaricales</taxon>
        <taxon>Tricholomatineae</taxon>
        <taxon>Lyophyllaceae</taxon>
        <taxon>Asterophora</taxon>
    </lineage>
</organism>
<protein>
    <recommendedName>
        <fullName evidence="9">Tubulin nucleotide-binding domain-like protein</fullName>
    </recommendedName>
</protein>
<comment type="function">
    <text evidence="1">Involved in the partitioning of the mitochondrial organelle and mitochondrial DNA (mtDNA) inheritance.</text>
</comment>
<keyword evidence="8" id="KW-1185">Reference proteome</keyword>
<proteinExistence type="inferred from homology"/>
<feature type="domain" description="Misato Segment II tubulin-like" evidence="5">
    <location>
        <begin position="2"/>
        <end position="116"/>
    </location>
</feature>
<dbReference type="Pfam" id="PF10644">
    <property type="entry name" value="Misat_Tub_SegII"/>
    <property type="match status" value="1"/>
</dbReference>
<dbReference type="InterPro" id="IPR019605">
    <property type="entry name" value="Misato_II_tubulin-like"/>
</dbReference>
<dbReference type="AlphaFoldDB" id="A0A9P7GJN3"/>
<evidence type="ECO:0000256" key="3">
    <source>
        <dbReference type="ARBA" id="ARBA00008507"/>
    </source>
</evidence>
<dbReference type="GO" id="GO:0007005">
    <property type="term" value="P:mitochondrion organization"/>
    <property type="evidence" value="ECO:0007669"/>
    <property type="project" value="InterPro"/>
</dbReference>
<dbReference type="InterPro" id="IPR029209">
    <property type="entry name" value="DML1/Misato_tubulin"/>
</dbReference>
<name>A0A9P7GJN3_9AGAR</name>
<sequence>MKEIVYVQAGNLSNYTGTHFWNTQEAYIAEESEDSLYDFDVSFREGLTPTGRPTFCPRLLVFDRKANFGTLAQSNALLGTSEEEPSSEDTPEIWNGEVSEYRQELVPKSIYHSGLDEMDDHDTNESANDTDSSEAVRYWSDFNRVYYIPRTVQKLPDPPEWENPDGDWDYGQTLFSQYDEDHALVEGDLRLFLEECDSPQGIQIMNDTSTFGGFMNSFITSLRDQYGKLPCLVIPLLSDAVSRPLEIDNNTSKYAQFARLDVTRGFSPSGIPVYDKWSSGQPLQDSFITRIHAASYPIPTSFPPFFKRDVSHRRGVLTQPMECSVFSSLSTNTRTAHLFSSHASAIKIYLQRKPAVETLGFDADDLKDLVNDLWALHVNFGESGDSDSDDGSLGEDEA</sequence>
<evidence type="ECO:0000256" key="2">
    <source>
        <dbReference type="ARBA" id="ARBA00004173"/>
    </source>
</evidence>
<comment type="similarity">
    <text evidence="3">Belongs to the misato family.</text>
</comment>
<evidence type="ECO:0000256" key="4">
    <source>
        <dbReference type="ARBA" id="ARBA00023128"/>
    </source>
</evidence>
<gene>
    <name evidence="7" type="ORF">DXG03_006179</name>
</gene>
<reference evidence="7" key="1">
    <citation type="submission" date="2020-07" db="EMBL/GenBank/DDBJ databases">
        <authorList>
            <person name="Nieuwenhuis M."/>
            <person name="Van De Peppel L.J.J."/>
        </authorList>
    </citation>
    <scope>NUCLEOTIDE SEQUENCE</scope>
    <source>
        <strain evidence="7">AP01</strain>
        <tissue evidence="7">Mycelium</tissue>
    </source>
</reference>
<dbReference type="SUPFAM" id="SSF52490">
    <property type="entry name" value="Tubulin nucleotide-binding domain-like"/>
    <property type="match status" value="1"/>
</dbReference>
<evidence type="ECO:0000256" key="1">
    <source>
        <dbReference type="ARBA" id="ARBA00003757"/>
    </source>
</evidence>
<evidence type="ECO:0008006" key="9">
    <source>
        <dbReference type="Google" id="ProtNLM"/>
    </source>
</evidence>
<evidence type="ECO:0000259" key="5">
    <source>
        <dbReference type="Pfam" id="PF10644"/>
    </source>
</evidence>
<dbReference type="EMBL" id="JABCKV010000004">
    <property type="protein sequence ID" value="KAG5648222.1"/>
    <property type="molecule type" value="Genomic_DNA"/>
</dbReference>
<dbReference type="Proteomes" id="UP000775547">
    <property type="component" value="Unassembled WGS sequence"/>
</dbReference>
<dbReference type="OrthoDB" id="271881at2759"/>
<dbReference type="Gene3D" id="3.40.50.1440">
    <property type="entry name" value="Tubulin/FtsZ, GTPase domain"/>
    <property type="match status" value="1"/>
</dbReference>
<evidence type="ECO:0000313" key="7">
    <source>
        <dbReference type="EMBL" id="KAG5648222.1"/>
    </source>
</evidence>
<feature type="domain" description="DML1/Misato tubulin" evidence="6">
    <location>
        <begin position="132"/>
        <end position="233"/>
    </location>
</feature>
<reference evidence="7" key="2">
    <citation type="submission" date="2021-10" db="EMBL/GenBank/DDBJ databases">
        <title>Phylogenomics reveals ancestral predisposition of the termite-cultivated fungus Termitomyces towards a domesticated lifestyle.</title>
        <authorList>
            <person name="Auxier B."/>
            <person name="Grum-Grzhimaylo A."/>
            <person name="Cardenas M.E."/>
            <person name="Lodge J.D."/>
            <person name="Laessoe T."/>
            <person name="Pedersen O."/>
            <person name="Smith M.E."/>
            <person name="Kuyper T.W."/>
            <person name="Franco-Molano E.A."/>
            <person name="Baroni T.J."/>
            <person name="Aanen D.K."/>
        </authorList>
    </citation>
    <scope>NUCLEOTIDE SEQUENCE</scope>
    <source>
        <strain evidence="7">AP01</strain>
        <tissue evidence="7">Mycelium</tissue>
    </source>
</reference>